<dbReference type="Pfam" id="PF07733">
    <property type="entry name" value="DNA_pol3_alpha"/>
    <property type="match status" value="1"/>
</dbReference>
<dbReference type="GO" id="GO:0008408">
    <property type="term" value="F:3'-5' exonuclease activity"/>
    <property type="evidence" value="ECO:0007669"/>
    <property type="project" value="InterPro"/>
</dbReference>
<accession>A0A1G6C3L0</accession>
<gene>
    <name evidence="10" type="ORF">SAMN02910417_02025</name>
</gene>
<dbReference type="SMART" id="SM00481">
    <property type="entry name" value="POLIIIAc"/>
    <property type="match status" value="1"/>
</dbReference>
<dbReference type="NCBIfam" id="TIGR00594">
    <property type="entry name" value="polc"/>
    <property type="match status" value="1"/>
</dbReference>
<reference evidence="10 11" key="1">
    <citation type="submission" date="2016-10" db="EMBL/GenBank/DDBJ databases">
        <authorList>
            <person name="de Groot N.N."/>
        </authorList>
    </citation>
    <scope>NUCLEOTIDE SEQUENCE [LARGE SCALE GENOMIC DNA]</scope>
    <source>
        <strain evidence="10 11">DSM 3217</strain>
    </source>
</reference>
<dbReference type="SUPFAM" id="SSF89550">
    <property type="entry name" value="PHP domain-like"/>
    <property type="match status" value="1"/>
</dbReference>
<evidence type="ECO:0000256" key="6">
    <source>
        <dbReference type="ARBA" id="ARBA00022705"/>
    </source>
</evidence>
<dbReference type="InterPro" id="IPR040982">
    <property type="entry name" value="DNA_pol3_finger"/>
</dbReference>
<dbReference type="CDD" id="cd12113">
    <property type="entry name" value="PHP_PolIIIA_DnaE3"/>
    <property type="match status" value="1"/>
</dbReference>
<evidence type="ECO:0000256" key="2">
    <source>
        <dbReference type="ARBA" id="ARBA00009496"/>
    </source>
</evidence>
<dbReference type="GO" id="GO:0005737">
    <property type="term" value="C:cytoplasm"/>
    <property type="evidence" value="ECO:0007669"/>
    <property type="project" value="UniProtKB-SubCell"/>
</dbReference>
<comment type="subcellular location">
    <subcellularLocation>
        <location evidence="1">Cytoplasm</location>
    </subcellularLocation>
</comment>
<keyword evidence="4" id="KW-0808">Transferase</keyword>
<dbReference type="InterPro" id="IPR004805">
    <property type="entry name" value="DnaE2/DnaE/PolC"/>
</dbReference>
<comment type="similarity">
    <text evidence="2">Belongs to the DNA polymerase type-C family. DnaE subfamily.</text>
</comment>
<dbReference type="Gene3D" id="1.10.10.1600">
    <property type="entry name" value="Bacterial DNA polymerase III alpha subunit, thumb domain"/>
    <property type="match status" value="1"/>
</dbReference>
<dbReference type="OrthoDB" id="9803237at2"/>
<dbReference type="GO" id="GO:0003887">
    <property type="term" value="F:DNA-directed DNA polymerase activity"/>
    <property type="evidence" value="ECO:0007669"/>
    <property type="project" value="UniProtKB-KW"/>
</dbReference>
<name>A0A1G6C3L0_EUBOX</name>
<dbReference type="Pfam" id="PF01336">
    <property type="entry name" value="tRNA_anti-codon"/>
    <property type="match status" value="1"/>
</dbReference>
<evidence type="ECO:0000259" key="9">
    <source>
        <dbReference type="SMART" id="SM00481"/>
    </source>
</evidence>
<dbReference type="Proteomes" id="UP000199228">
    <property type="component" value="Unassembled WGS sequence"/>
</dbReference>
<dbReference type="STRING" id="1732.SAMN02910417_02025"/>
<dbReference type="PANTHER" id="PTHR32294">
    <property type="entry name" value="DNA POLYMERASE III SUBUNIT ALPHA"/>
    <property type="match status" value="1"/>
</dbReference>
<sequence length="1165" mass="133447">MFAHLHSHTEYSIADACNRIDDYIKRVKQLGQTACAITDHGVMYGVIDFYKKAREQGIKPIIGCEVYIAPTSRFEGAVKEYLDGSEKPKNTRYYHLILLAKNMTGYENLIYLCSYGYKEGFNYRPRIDKELLEEHSKGLICLSACIGGEIPMLIRQSRIQEAKEVALWYQDIFKDDFYLEVQDHGLDEELLVNKVLKEISKETNIPLVATNDVHYTLKEDVLTHDILIGNARKQNFLETGEHAYGTNEFYVKSEEEMKELFDDDIVERTQEIADKCNLTFTFHETKMPKFDVPSGYTVRSYLEKICEEGLSKFRFEDLKRAKKQLRYEIDVIENMGYLEYFLIVWDFINWSRKNGVSVGLGRGSAAGSVVSYCMDITDVNPFDYNLIFERFLNPDRKTMPDIDIDFAMENRYKTIEYVKEKYGEDNVVQIVTFGQLKAKQSIKDTARNLGVSFALANLICSWIPKDAKNLKKAIEESPQLSKAYEERSDIKQILDYAMLIEGLPRQTGVHAAGVVICDKPVHEYMPLAFNADKTGYVTQYTMTTVEELGFLKMDFLGLRTLTAIDYALYDIERNYNKKINLKEIDYADENVFRMIRTGKTTGIFQLESEGMQKCMKDSIKPTCIDDLIAGIALFRPGPMDFIPTYAKNKQNPKEITYICDKLEPILKSTYGVIVYQEQVMQIVRDLAGYSMGRSDSVRKMMSKKKEEELKKEREVFLNGLIEFQMDNKGNFVIDKNGDKIVKNKIDGCIKRGISKEIANQIFDDMIDFAKYAFNKSHAAAYAILAYQTAYLKYYYPNEYMSALMTSVIDNNDKKKVYLNETKRLGITLFSPRLDKAKDRFYPTKSGIYYALGGVSDISRDKAKMIEKLPTGETPAFIIKWLFGNRFSLAQIQSLAKAGAFDYLGVSRSGVYEYAAYHSEHKKKKNYNIAQMTLFDGEEEKMTPLGKKEWILSKKIEQEEDALGLCLSGSLIDEYAFLKNTMRTAHSGNFLSKKGYQIIVGTVVTKKEIITKKGQAMAFLDLKDDFGTFSVTVFPNLYDNVATCFSKNRALIIRGKADKDRGCVIADEIYPITDIPCDVYIEGSDLTKDEKRAIKEARKEGKKGAGHGGLFFYDAKMKKSYPIERSGLYAKTTILTDLEKVFGESKIHITVNPRFKKNHRNLFMKG</sequence>
<evidence type="ECO:0000256" key="4">
    <source>
        <dbReference type="ARBA" id="ARBA00022679"/>
    </source>
</evidence>
<dbReference type="RefSeq" id="WP_090174244.1">
    <property type="nucleotide sequence ID" value="NZ_FMXR01000015.1"/>
</dbReference>
<dbReference type="Gene3D" id="3.20.20.140">
    <property type="entry name" value="Metal-dependent hydrolases"/>
    <property type="match status" value="1"/>
</dbReference>
<protein>
    <recommendedName>
        <fullName evidence="3">DNA polymerase III subunit alpha</fullName>
    </recommendedName>
</protein>
<keyword evidence="11" id="KW-1185">Reference proteome</keyword>
<dbReference type="InterPro" id="IPR003141">
    <property type="entry name" value="Pol/His_phosphatase_N"/>
</dbReference>
<evidence type="ECO:0000256" key="1">
    <source>
        <dbReference type="ARBA" id="ARBA00004496"/>
    </source>
</evidence>
<dbReference type="InterPro" id="IPR004013">
    <property type="entry name" value="PHP_dom"/>
</dbReference>
<organism evidence="10 11">
    <name type="scientific">Eubacterium oxidoreducens</name>
    <dbReference type="NCBI Taxonomy" id="1732"/>
    <lineage>
        <taxon>Bacteria</taxon>
        <taxon>Bacillati</taxon>
        <taxon>Bacillota</taxon>
        <taxon>Clostridia</taxon>
        <taxon>Eubacteriales</taxon>
        <taxon>Eubacteriaceae</taxon>
        <taxon>Eubacterium</taxon>
    </lineage>
</organism>
<keyword evidence="7" id="KW-0239">DNA-directed DNA polymerase</keyword>
<evidence type="ECO:0000256" key="7">
    <source>
        <dbReference type="ARBA" id="ARBA00022932"/>
    </source>
</evidence>
<dbReference type="EMBL" id="FMXR01000015">
    <property type="protein sequence ID" value="SDB27455.1"/>
    <property type="molecule type" value="Genomic_DNA"/>
</dbReference>
<keyword evidence="6" id="KW-0235">DNA replication</keyword>
<dbReference type="GO" id="GO:0006260">
    <property type="term" value="P:DNA replication"/>
    <property type="evidence" value="ECO:0007669"/>
    <property type="project" value="UniProtKB-KW"/>
</dbReference>
<dbReference type="InterPro" id="IPR041931">
    <property type="entry name" value="DNA_pol3_alpha_thumb_dom"/>
</dbReference>
<dbReference type="Pfam" id="PF02811">
    <property type="entry name" value="PHP"/>
    <property type="match status" value="1"/>
</dbReference>
<comment type="function">
    <text evidence="8">DNA polymerase III is a complex, multichain enzyme responsible for most of the replicative synthesis in bacteria. This DNA polymerase also exhibits 3' to 5' exonuclease activity. The alpha chain is the DNA polymerase.</text>
</comment>
<dbReference type="PANTHER" id="PTHR32294:SF0">
    <property type="entry name" value="DNA POLYMERASE III SUBUNIT ALPHA"/>
    <property type="match status" value="1"/>
</dbReference>
<dbReference type="Pfam" id="PF17657">
    <property type="entry name" value="DNA_pol3_finger"/>
    <property type="match status" value="1"/>
</dbReference>
<dbReference type="CDD" id="cd04485">
    <property type="entry name" value="DnaE_OBF"/>
    <property type="match status" value="1"/>
</dbReference>
<dbReference type="GO" id="GO:0003676">
    <property type="term" value="F:nucleic acid binding"/>
    <property type="evidence" value="ECO:0007669"/>
    <property type="project" value="InterPro"/>
</dbReference>
<dbReference type="InterPro" id="IPR004365">
    <property type="entry name" value="NA-bd_OB_tRNA"/>
</dbReference>
<feature type="domain" description="Polymerase/histidinol phosphatase N-terminal" evidence="9">
    <location>
        <begin position="3"/>
        <end position="70"/>
    </location>
</feature>
<evidence type="ECO:0000256" key="5">
    <source>
        <dbReference type="ARBA" id="ARBA00022695"/>
    </source>
</evidence>
<dbReference type="NCBIfam" id="NF005298">
    <property type="entry name" value="PRK06826.1"/>
    <property type="match status" value="1"/>
</dbReference>
<evidence type="ECO:0000313" key="11">
    <source>
        <dbReference type="Proteomes" id="UP000199228"/>
    </source>
</evidence>
<dbReference type="InterPro" id="IPR011708">
    <property type="entry name" value="DNA_pol3_alpha_NTPase_dom"/>
</dbReference>
<proteinExistence type="inferred from homology"/>
<dbReference type="InterPro" id="IPR016195">
    <property type="entry name" value="Pol/histidinol_Pase-like"/>
</dbReference>
<evidence type="ECO:0000313" key="10">
    <source>
        <dbReference type="EMBL" id="SDB27455.1"/>
    </source>
</evidence>
<evidence type="ECO:0000256" key="3">
    <source>
        <dbReference type="ARBA" id="ARBA00019114"/>
    </source>
</evidence>
<dbReference type="AlphaFoldDB" id="A0A1G6C3L0"/>
<keyword evidence="5" id="KW-0548">Nucleotidyltransferase</keyword>
<evidence type="ECO:0000256" key="8">
    <source>
        <dbReference type="ARBA" id="ARBA00025611"/>
    </source>
</evidence>